<proteinExistence type="predicted"/>
<organism evidence="2 3">
    <name type="scientific">Rotaria sordida</name>
    <dbReference type="NCBI Taxonomy" id="392033"/>
    <lineage>
        <taxon>Eukaryota</taxon>
        <taxon>Metazoa</taxon>
        <taxon>Spiralia</taxon>
        <taxon>Gnathifera</taxon>
        <taxon>Rotifera</taxon>
        <taxon>Eurotatoria</taxon>
        <taxon>Bdelloidea</taxon>
        <taxon>Philodinida</taxon>
        <taxon>Philodinidae</taxon>
        <taxon>Rotaria</taxon>
    </lineage>
</organism>
<reference evidence="2" key="1">
    <citation type="submission" date="2021-02" db="EMBL/GenBank/DDBJ databases">
        <authorList>
            <person name="Nowell W R."/>
        </authorList>
    </citation>
    <scope>NUCLEOTIDE SEQUENCE</scope>
</reference>
<evidence type="ECO:0000313" key="2">
    <source>
        <dbReference type="EMBL" id="CAF0927294.1"/>
    </source>
</evidence>
<accession>A0A814BK96</accession>
<evidence type="ECO:0000313" key="3">
    <source>
        <dbReference type="Proteomes" id="UP000663889"/>
    </source>
</evidence>
<feature type="domain" description="TIR" evidence="1">
    <location>
        <begin position="493"/>
        <end position="615"/>
    </location>
</feature>
<comment type="caution">
    <text evidence="2">The sequence shown here is derived from an EMBL/GenBank/DDBJ whole genome shotgun (WGS) entry which is preliminary data.</text>
</comment>
<name>A0A814BK96_9BILA</name>
<dbReference type="PROSITE" id="PS50104">
    <property type="entry name" value="TIR"/>
    <property type="match status" value="1"/>
</dbReference>
<dbReference type="SUPFAM" id="SSF52200">
    <property type="entry name" value="Toll/Interleukin receptor TIR domain"/>
    <property type="match status" value="1"/>
</dbReference>
<dbReference type="AlphaFoldDB" id="A0A814BK96"/>
<dbReference type="Pfam" id="PF13676">
    <property type="entry name" value="TIR_2"/>
    <property type="match status" value="1"/>
</dbReference>
<dbReference type="InterPro" id="IPR000157">
    <property type="entry name" value="TIR_dom"/>
</dbReference>
<dbReference type="PANTHER" id="PTHR46270:SF2">
    <property type="entry name" value="TIR DOMAIN-CONTAINING PROTEIN"/>
    <property type="match status" value="1"/>
</dbReference>
<dbReference type="GO" id="GO:0007165">
    <property type="term" value="P:signal transduction"/>
    <property type="evidence" value="ECO:0007669"/>
    <property type="project" value="InterPro"/>
</dbReference>
<sequence length="895" mass="104574">MTVSETVPNVFRQLETILLDGNYYDEKLYDLLKIVHDQLQEIEKKSNSMSIDEKQQFLFMFQSFEVNLLRQFFIQFSSKISSSFVSTLLDIIRLQLIIDMETNSLMSDCYFKISLIWLTTDSTINYLTEKKFSISNESSIDEQLFNLFCYIGSRAVYYKTSGSSSMCVSRKTTPTFFELTNTTDRLLRAFIIYLNSYFLDDRQHSESDILILKWLLNMADIYGFIPYFVNTGYPEAILEWMKKIRHAEKQISLEIWLLVINILYNFARHWIGIKVLNKLKTLTILKEWKNRYFSELPSNDMMKTFEEILVAYYLLYVLLLEPREMKKGNMTSIQTVLDHIIDRTIQAFNSSEFNCGLYNVSEYLAGLAKLVANDKFLLYIISKDNIFDLFFQKFLEFNHLCTRNSNIESNDLHGLICSSLYTIFWSISFQSDYYLKLKNNDEFIQFIEQMSKTESNNEHIVTMRRAAKGILFNLDLVQTDLQPIDNNIEIDYDHVKVMISYAHKDTKLCQQLVNKLQNRVQGDIWVDFIKLKPPYEDDWEEIACAITQCDVILMIVTENYCTSKSCRREVIHADKRNKRIIPIYQGKEYQPEDWFEIRVGSATFVRFGDNKSDEIVMETLLNLIHAKDKTKRSLNREKLHQTPTLTSQQQTIQSIVLHPILPISPVLSPTRLISNPIIDTLTIQSVSHSSTPDIIPSLTLPSVNTKPIEQWTNVDLQQLLQLPSSILDLSSGQALLAYIRLLSNEDALFDEYETCMRHRGLSREQFANLIGSLISLRSLYNIEETSTLSPDQWTYEEIKCWFRQNRLSDYLFDTFTFVDGTEFLIYAKLVTESSIRMDAEYDRLRSRIQSRNNGQDIFQLDEYARFINALKKLLIRFQSSSSSNTTQESAQCTIS</sequence>
<dbReference type="PANTHER" id="PTHR46270">
    <property type="entry name" value="ARMADILLO-TYPE FOLD-RELATED"/>
    <property type="match status" value="1"/>
</dbReference>
<dbReference type="Proteomes" id="UP000663889">
    <property type="component" value="Unassembled WGS sequence"/>
</dbReference>
<dbReference type="Gene3D" id="3.40.50.10140">
    <property type="entry name" value="Toll/interleukin-1 receptor homology (TIR) domain"/>
    <property type="match status" value="1"/>
</dbReference>
<dbReference type="InterPro" id="IPR035897">
    <property type="entry name" value="Toll_tir_struct_dom_sf"/>
</dbReference>
<gene>
    <name evidence="2" type="ORF">SEV965_LOCUS6978</name>
</gene>
<dbReference type="EMBL" id="CAJNOU010000237">
    <property type="protein sequence ID" value="CAF0927294.1"/>
    <property type="molecule type" value="Genomic_DNA"/>
</dbReference>
<protein>
    <recommendedName>
        <fullName evidence="1">TIR domain-containing protein</fullName>
    </recommendedName>
</protein>
<evidence type="ECO:0000259" key="1">
    <source>
        <dbReference type="PROSITE" id="PS50104"/>
    </source>
</evidence>